<evidence type="ECO:0000259" key="6">
    <source>
        <dbReference type="PROSITE" id="PS50109"/>
    </source>
</evidence>
<dbReference type="CDD" id="cd16917">
    <property type="entry name" value="HATPase_UhpB-NarQ-NarX-like"/>
    <property type="match status" value="1"/>
</dbReference>
<protein>
    <submittedName>
        <fullName evidence="7">Sensor histidine kinase</fullName>
    </submittedName>
</protein>
<dbReference type="PROSITE" id="PS50109">
    <property type="entry name" value="HIS_KIN"/>
    <property type="match status" value="1"/>
</dbReference>
<dbReference type="SMART" id="SM00387">
    <property type="entry name" value="HATPase_c"/>
    <property type="match status" value="1"/>
</dbReference>
<dbReference type="InterPro" id="IPR036890">
    <property type="entry name" value="HATPase_C_sf"/>
</dbReference>
<dbReference type="InterPro" id="IPR005467">
    <property type="entry name" value="His_kinase_dom"/>
</dbReference>
<organism evidence="7 8">
    <name type="scientific">Pontiella agarivorans</name>
    <dbReference type="NCBI Taxonomy" id="3038953"/>
    <lineage>
        <taxon>Bacteria</taxon>
        <taxon>Pseudomonadati</taxon>
        <taxon>Kiritimatiellota</taxon>
        <taxon>Kiritimatiellia</taxon>
        <taxon>Kiritimatiellales</taxon>
        <taxon>Pontiellaceae</taxon>
        <taxon>Pontiella</taxon>
    </lineage>
</organism>
<evidence type="ECO:0000313" key="7">
    <source>
        <dbReference type="EMBL" id="MDZ8119137.1"/>
    </source>
</evidence>
<dbReference type="Proteomes" id="UP001290861">
    <property type="component" value="Unassembled WGS sequence"/>
</dbReference>
<gene>
    <name evidence="7" type="ORF">P9H32_10920</name>
</gene>
<accession>A0ABU5MY62</accession>
<dbReference type="GO" id="GO:0016301">
    <property type="term" value="F:kinase activity"/>
    <property type="evidence" value="ECO:0007669"/>
    <property type="project" value="UniProtKB-KW"/>
</dbReference>
<keyword evidence="5" id="KW-0732">Signal</keyword>
<dbReference type="InterPro" id="IPR003594">
    <property type="entry name" value="HATPase_dom"/>
</dbReference>
<keyword evidence="4" id="KW-0472">Membrane</keyword>
<evidence type="ECO:0000256" key="1">
    <source>
        <dbReference type="ARBA" id="ARBA00022679"/>
    </source>
</evidence>
<dbReference type="InterPro" id="IPR011712">
    <property type="entry name" value="Sig_transdc_His_kin_sub3_dim/P"/>
</dbReference>
<keyword evidence="3" id="KW-0902">Two-component regulatory system</keyword>
<dbReference type="Pfam" id="PF02518">
    <property type="entry name" value="HATPase_c"/>
    <property type="match status" value="1"/>
</dbReference>
<feature type="transmembrane region" description="Helical" evidence="4">
    <location>
        <begin position="445"/>
        <end position="466"/>
    </location>
</feature>
<evidence type="ECO:0000256" key="2">
    <source>
        <dbReference type="ARBA" id="ARBA00022777"/>
    </source>
</evidence>
<feature type="signal peptide" evidence="5">
    <location>
        <begin position="1"/>
        <end position="22"/>
    </location>
</feature>
<keyword evidence="8" id="KW-1185">Reference proteome</keyword>
<dbReference type="SUPFAM" id="SSF55874">
    <property type="entry name" value="ATPase domain of HSP90 chaperone/DNA topoisomerase II/histidine kinase"/>
    <property type="match status" value="1"/>
</dbReference>
<dbReference type="EMBL" id="JARVCO010000010">
    <property type="protein sequence ID" value="MDZ8119137.1"/>
    <property type="molecule type" value="Genomic_DNA"/>
</dbReference>
<keyword evidence="4" id="KW-1133">Transmembrane helix</keyword>
<proteinExistence type="predicted"/>
<name>A0ABU5MY62_9BACT</name>
<dbReference type="Gene3D" id="1.20.5.1930">
    <property type="match status" value="1"/>
</dbReference>
<evidence type="ECO:0000256" key="5">
    <source>
        <dbReference type="SAM" id="SignalP"/>
    </source>
</evidence>
<dbReference type="InterPro" id="IPR050482">
    <property type="entry name" value="Sensor_HK_TwoCompSys"/>
</dbReference>
<sequence>MRIRLLFRLSMMLPALVLQVFAEPMTVIRDIRNLPPEKAAQELPVEICGLVSSLHPRKPGMFIFDGENGIYVTLPKNAGEIEGLRFANKIRIIGKTGKGNFLPTVTAESIEVLSTEALPDPLVFNWKHLHDPSVDCQWFKVGGWMTGLYIQEELDYVVAELDVYDSTILVLFPNDPGMFERVKKHMFHYVIINGVAGTLYNTHRQMLGRYIFTHAATSIYPEKAGKKHHSKQLIPLQEIYRYGANRQIPLHTFGTVIHATQDTIYLRNEHTTLKAKAMSDIELYPGDEVELTGYIRPNLIAPEFGAYEVRRTGHGAIPEPKRIETKPYYYPVGLHNELVQLDAVTVGLANSLSPRNPPENKPDSMHETLLCRKDDWFFNVQLPEGEVIKNALSPGTTIRITGICKFSRNHDRLFFREPALISLTPRSMADITVLKPAPWWTPKRLFWGLGTALFFLLGYQIWVTLLRKRVITQTQTITSQIKRESILNERQRIARELHDTLEQALTGLSMLLGNSKLQLKSNIEKGRHSLELAESMLKYCREESRSTINDLRGGILEKTDLPSAIRKTIAPLIEECGAKLSFSCTGTPCRLTLSAERHILRITSEAITNAARHGAPQHISVSMLFEQNYLNVKITDDGCGFDTNILTSSTRFGIQGLHERANHVGGFIEIQSAPGKGTSVELNIPALEKLKRKEV</sequence>
<keyword evidence="2 7" id="KW-0418">Kinase</keyword>
<dbReference type="Pfam" id="PF07730">
    <property type="entry name" value="HisKA_3"/>
    <property type="match status" value="1"/>
</dbReference>
<feature type="chain" id="PRO_5046511919" evidence="5">
    <location>
        <begin position="23"/>
        <end position="695"/>
    </location>
</feature>
<feature type="domain" description="Histidine kinase" evidence="6">
    <location>
        <begin position="492"/>
        <end position="688"/>
    </location>
</feature>
<reference evidence="7 8" key="1">
    <citation type="journal article" date="2024" name="Appl. Environ. Microbiol.">
        <title>Pontiella agarivorans sp. nov., a novel marine anaerobic bacterium capable of degrading macroalgal polysaccharides and fixing nitrogen.</title>
        <authorList>
            <person name="Liu N."/>
            <person name="Kivenson V."/>
            <person name="Peng X."/>
            <person name="Cui Z."/>
            <person name="Lankiewicz T.S."/>
            <person name="Gosselin K.M."/>
            <person name="English C.J."/>
            <person name="Blair E.M."/>
            <person name="O'Malley M.A."/>
            <person name="Valentine D.L."/>
        </authorList>
    </citation>
    <scope>NUCLEOTIDE SEQUENCE [LARGE SCALE GENOMIC DNA]</scope>
    <source>
        <strain evidence="7 8">NLcol2</strain>
    </source>
</reference>
<keyword evidence="4" id="KW-0812">Transmembrane</keyword>
<evidence type="ECO:0000313" key="8">
    <source>
        <dbReference type="Proteomes" id="UP001290861"/>
    </source>
</evidence>
<dbReference type="RefSeq" id="WP_322608926.1">
    <property type="nucleotide sequence ID" value="NZ_JARVCO010000010.1"/>
</dbReference>
<evidence type="ECO:0000256" key="3">
    <source>
        <dbReference type="ARBA" id="ARBA00023012"/>
    </source>
</evidence>
<dbReference type="Gene3D" id="3.30.565.10">
    <property type="entry name" value="Histidine kinase-like ATPase, C-terminal domain"/>
    <property type="match status" value="1"/>
</dbReference>
<comment type="caution">
    <text evidence="7">The sequence shown here is derived from an EMBL/GenBank/DDBJ whole genome shotgun (WGS) entry which is preliminary data.</text>
</comment>
<evidence type="ECO:0000256" key="4">
    <source>
        <dbReference type="SAM" id="Phobius"/>
    </source>
</evidence>
<dbReference type="PANTHER" id="PTHR24421:SF62">
    <property type="entry name" value="SENSORY TRANSDUCTION HISTIDINE KINASE"/>
    <property type="match status" value="1"/>
</dbReference>
<keyword evidence="1" id="KW-0808">Transferase</keyword>
<dbReference type="PANTHER" id="PTHR24421">
    <property type="entry name" value="NITRATE/NITRITE SENSOR PROTEIN NARX-RELATED"/>
    <property type="match status" value="1"/>
</dbReference>